<dbReference type="Pfam" id="PF02956">
    <property type="entry name" value="TT_ORF1"/>
    <property type="match status" value="1"/>
</dbReference>
<evidence type="ECO:0000256" key="5">
    <source>
        <dbReference type="ARBA" id="ARBA00022561"/>
    </source>
</evidence>
<evidence type="ECO:0000256" key="3">
    <source>
        <dbReference type="ARBA" id="ARBA00018091"/>
    </source>
</evidence>
<accession>A0A0C5IC42</accession>
<name>A0A0C5IC42_9VIRU</name>
<feature type="region of interest" description="Disordered" evidence="8">
    <location>
        <begin position="36"/>
        <end position="62"/>
    </location>
</feature>
<feature type="region of interest" description="Disordered" evidence="8">
    <location>
        <begin position="556"/>
        <end position="576"/>
    </location>
</feature>
<feature type="non-terminal residue" evidence="9">
    <location>
        <position position="724"/>
    </location>
</feature>
<evidence type="ECO:0000313" key="9">
    <source>
        <dbReference type="EMBL" id="AJP36556.1"/>
    </source>
</evidence>
<evidence type="ECO:0000256" key="2">
    <source>
        <dbReference type="ARBA" id="ARBA00006131"/>
    </source>
</evidence>
<comment type="subcellular location">
    <subcellularLocation>
        <location evidence="1 7">Virion</location>
    </subcellularLocation>
</comment>
<evidence type="ECO:0000256" key="6">
    <source>
        <dbReference type="ARBA" id="ARBA00022844"/>
    </source>
</evidence>
<dbReference type="EMBL" id="KP296843">
    <property type="protein sequence ID" value="AJP36556.1"/>
    <property type="molecule type" value="Genomic_DNA"/>
</dbReference>
<keyword evidence="6 7" id="KW-0946">Virion</keyword>
<comment type="similarity">
    <text evidence="2 7">Belongs to the anelloviridae capsid protein family.</text>
</comment>
<evidence type="ECO:0000256" key="4">
    <source>
        <dbReference type="ARBA" id="ARBA00022431"/>
    </source>
</evidence>
<protein>
    <recommendedName>
        <fullName evidence="3 7">Capsid protein</fullName>
    </recommendedName>
</protein>
<comment type="function">
    <text evidence="7">Self-assembles to form an icosahedral capsid.</text>
</comment>
<feature type="non-terminal residue" evidence="9">
    <location>
        <position position="1"/>
    </location>
</feature>
<proteinExistence type="inferred from homology"/>
<keyword evidence="4 7" id="KW-1140">T=1 icosahedral capsid protein</keyword>
<dbReference type="GO" id="GO:0039615">
    <property type="term" value="C:T=1 icosahedral viral capsid"/>
    <property type="evidence" value="ECO:0007669"/>
    <property type="project" value="UniProtKB-UniRule"/>
</dbReference>
<evidence type="ECO:0000256" key="8">
    <source>
        <dbReference type="SAM" id="MobiDB-lite"/>
    </source>
</evidence>
<dbReference type="InterPro" id="IPR004219">
    <property type="entry name" value="TTvirus_Unk"/>
</dbReference>
<evidence type="ECO:0000256" key="1">
    <source>
        <dbReference type="ARBA" id="ARBA00004328"/>
    </source>
</evidence>
<organism evidence="9">
    <name type="scientific">Simian torque teno virus</name>
    <dbReference type="NCBI Taxonomy" id="1619217"/>
    <lineage>
        <taxon>Viruses</taxon>
        <taxon>Monodnaviria</taxon>
        <taxon>Shotokuvirae</taxon>
        <taxon>Commensaviricota</taxon>
        <taxon>Cardeaviricetes</taxon>
        <taxon>Sanitavirales</taxon>
        <taxon>Anelloviridae</taxon>
        <taxon>Alphatorquevirus</taxon>
    </lineage>
</organism>
<keyword evidence="5 7" id="KW-0167">Capsid protein</keyword>
<reference evidence="9" key="1">
    <citation type="journal article" date="2015" name="J. Virol.">
        <title>Local Virus Extinctions following a Host Population Bottleneck.</title>
        <authorList>
            <person name="Kapusinszky B."/>
            <person name="Mulvaney U."/>
            <person name="Jasinska A.J."/>
            <person name="Deng X."/>
            <person name="Freimer N."/>
            <person name="Delwart E."/>
        </authorList>
    </citation>
    <scope>NUCLEOTIDE SEQUENCE</scope>
    <source>
        <strain evidence="9">VWP00522.4</strain>
    </source>
</reference>
<sequence length="724" mass="85832">MPYWRYRRRWRPWRRRYLWRRRRRLGYRRPRRFITRRRRRPPPVRRRRRWARQRRRGRRVRRRYRRKRQTLTLRQWLPESRRRLKITGHYPLIVCGSGNSQFNWVQRSLSAPKVGPLGGNISLSLWSLGALYEQYQLNRNRWSRKNTDLDLVMFHRAHLRFWRNPTKDYVVIFDRNAPKTVNILSHQMCHPALMLLNKYKIVVKSFRTKPKGRPFVTARIKPPRMLTQKFYFQSDFCQVNLFTLRASCCDLQNGWLYPKDITPCVTFFIARNSYYNNQNISSQTVSLDNIWGFTNAKDRQHMYRKSFQLYWSIFRINEQTLYTLKNVVDNSKYKNTFQTTFAQQQKLEQSKLQDDRSAIGQTTTTTTNNYLITWGAYSPLLLNPNNKIIWETSDVYEFIRYSPLSDKGLGNIIAVQPLTHQSPVFDNSGVKYVIRDLPLWLAFYGYFDYISKVEKDQSFFDNNRCFIKCPYTNPQLVSSTNPNLGFVFWGYNFATGRLTAGDEYVPLQYRDKWYPTIRHQLETSEALVNSGPFMPRDKDQNGWDITMGYKFSFTLGGTLPPPQEPGDPCQQPTHELPDPSHLLDAVQVSDPQSMDPGQLLHRWSWRRGFLTKRGFARVSEYPTPYDSLFSGYPSPPKRPKNDVPIPNEGEDSGAFAVLHQMLQTPQRAELEDQEDREEVETETQLLQHLRLQREHQQKLRAGLGVMVQQLLRTQAGVQVHPGLL</sequence>
<evidence type="ECO:0000256" key="7">
    <source>
        <dbReference type="RuleBase" id="RU361230"/>
    </source>
</evidence>